<gene>
    <name evidence="3" type="ORF">SAMN05421752_11569</name>
</gene>
<dbReference type="EMBL" id="FTNR01000015">
    <property type="protein sequence ID" value="SIS15966.1"/>
    <property type="molecule type" value="Genomic_DNA"/>
</dbReference>
<reference evidence="4" key="1">
    <citation type="submission" date="2017-01" db="EMBL/GenBank/DDBJ databases">
        <authorList>
            <person name="Varghese N."/>
            <person name="Submissions S."/>
        </authorList>
    </citation>
    <scope>NUCLEOTIDE SEQUENCE [LARGE SCALE GENOMIC DNA]</scope>
    <source>
        <strain evidence="4">type strain: HArc-</strain>
    </source>
</reference>
<sequence>MDKTLIRELLADHSQNPRNYGTLTDPDIEHETSNPQCVGPTHPEGDEIAVTVKLSDETPPVVETVQFTGRGCTLSQATASLLTEQMIGTPATDIVEWDSETLEDLVGMDLTPSRLRCAELALVAFRNAVEDR</sequence>
<dbReference type="SUPFAM" id="SSF82649">
    <property type="entry name" value="SufE/NifU"/>
    <property type="match status" value="1"/>
</dbReference>
<proteinExistence type="predicted"/>
<evidence type="ECO:0000313" key="3">
    <source>
        <dbReference type="EMBL" id="SIS15966.1"/>
    </source>
</evidence>
<dbReference type="AlphaFoldDB" id="A0A1N7GTS6"/>
<dbReference type="Gene3D" id="3.90.1010.10">
    <property type="match status" value="1"/>
</dbReference>
<accession>A0A1N7GTS6</accession>
<dbReference type="RefSeq" id="WP_076610450.1">
    <property type="nucleotide sequence ID" value="NZ_FTNR01000015.1"/>
</dbReference>
<keyword evidence="4" id="KW-1185">Reference proteome</keyword>
<organism evidence="3 4">
    <name type="scientific">Natronorubrum thiooxidans</name>
    <dbReference type="NCBI Taxonomy" id="308853"/>
    <lineage>
        <taxon>Archaea</taxon>
        <taxon>Methanobacteriati</taxon>
        <taxon>Methanobacteriota</taxon>
        <taxon>Stenosarchaea group</taxon>
        <taxon>Halobacteria</taxon>
        <taxon>Halobacteriales</taxon>
        <taxon>Natrialbaceae</taxon>
        <taxon>Natronorubrum</taxon>
    </lineage>
</organism>
<evidence type="ECO:0000259" key="2">
    <source>
        <dbReference type="Pfam" id="PF01592"/>
    </source>
</evidence>
<feature type="compositionally biased region" description="Polar residues" evidence="1">
    <location>
        <begin position="13"/>
        <end position="22"/>
    </location>
</feature>
<evidence type="ECO:0000313" key="4">
    <source>
        <dbReference type="Proteomes" id="UP000185936"/>
    </source>
</evidence>
<dbReference type="CDD" id="cd06664">
    <property type="entry name" value="IscU_like"/>
    <property type="match status" value="1"/>
</dbReference>
<feature type="domain" description="NIF system FeS cluster assembly NifU N-terminal" evidence="2">
    <location>
        <begin position="10"/>
        <end position="130"/>
    </location>
</feature>
<dbReference type="GO" id="GO:0051536">
    <property type="term" value="F:iron-sulfur cluster binding"/>
    <property type="evidence" value="ECO:0007669"/>
    <property type="project" value="InterPro"/>
</dbReference>
<dbReference type="GO" id="GO:0005506">
    <property type="term" value="F:iron ion binding"/>
    <property type="evidence" value="ECO:0007669"/>
    <property type="project" value="InterPro"/>
</dbReference>
<evidence type="ECO:0000256" key="1">
    <source>
        <dbReference type="SAM" id="MobiDB-lite"/>
    </source>
</evidence>
<dbReference type="OrthoDB" id="319865at2157"/>
<dbReference type="PANTHER" id="PTHR10093">
    <property type="entry name" value="IRON-SULFUR CLUSTER ASSEMBLY ENZYME NIFU HOMOLOG"/>
    <property type="match status" value="1"/>
</dbReference>
<feature type="region of interest" description="Disordered" evidence="1">
    <location>
        <begin position="13"/>
        <end position="41"/>
    </location>
</feature>
<dbReference type="GO" id="GO:0016226">
    <property type="term" value="P:iron-sulfur cluster assembly"/>
    <property type="evidence" value="ECO:0007669"/>
    <property type="project" value="InterPro"/>
</dbReference>
<dbReference type="STRING" id="308853.SAMN05421752_11569"/>
<dbReference type="InterPro" id="IPR002871">
    <property type="entry name" value="NIF_FeS_clus_asmbl_NifU_N"/>
</dbReference>
<dbReference type="Proteomes" id="UP000185936">
    <property type="component" value="Unassembled WGS sequence"/>
</dbReference>
<protein>
    <submittedName>
        <fullName evidence="3">Modular FeS cluster scaffolding protein NifU</fullName>
    </submittedName>
</protein>
<name>A0A1N7GTS6_9EURY</name>
<dbReference type="Pfam" id="PF01592">
    <property type="entry name" value="NifU_N"/>
    <property type="match status" value="1"/>
</dbReference>